<dbReference type="GO" id="GO:0005886">
    <property type="term" value="C:plasma membrane"/>
    <property type="evidence" value="ECO:0007669"/>
    <property type="project" value="UniProtKB-SubCell"/>
</dbReference>
<dbReference type="Gene3D" id="1.20.1250.20">
    <property type="entry name" value="MFS general substrate transporter like domains"/>
    <property type="match status" value="2"/>
</dbReference>
<reference evidence="8" key="2">
    <citation type="submission" date="2023-07" db="EMBL/GenBank/DDBJ databases">
        <title>Genome content predicts the carbon catabolic preferences of heterotrophic bacteria.</title>
        <authorList>
            <person name="Gralka M."/>
        </authorList>
    </citation>
    <scope>NUCLEOTIDE SEQUENCE</scope>
    <source>
        <strain evidence="8">F2M12</strain>
    </source>
</reference>
<name>A0AAW7Z8L2_9ALTE</name>
<dbReference type="Pfam" id="PF07690">
    <property type="entry name" value="MFS_1"/>
    <property type="match status" value="1"/>
</dbReference>
<dbReference type="InterPro" id="IPR011701">
    <property type="entry name" value="MFS"/>
</dbReference>
<evidence type="ECO:0000256" key="5">
    <source>
        <dbReference type="ARBA" id="ARBA00023136"/>
    </source>
</evidence>
<feature type="transmembrane region" description="Helical" evidence="6">
    <location>
        <begin position="103"/>
        <end position="122"/>
    </location>
</feature>
<dbReference type="PANTHER" id="PTHR43702:SF11">
    <property type="entry name" value="L-FUCOSE-PROTON SYMPORTER"/>
    <property type="match status" value="1"/>
</dbReference>
<feature type="transmembrane region" description="Helical" evidence="6">
    <location>
        <begin position="52"/>
        <end position="73"/>
    </location>
</feature>
<dbReference type="KEGG" id="asq:AVL57_16985"/>
<feature type="transmembrane region" description="Helical" evidence="6">
    <location>
        <begin position="249"/>
        <end position="267"/>
    </location>
</feature>
<feature type="transmembrane region" description="Helical" evidence="6">
    <location>
        <begin position="397"/>
        <end position="416"/>
    </location>
</feature>
<reference evidence="7 9" key="1">
    <citation type="submission" date="2015-12" db="EMBL/GenBank/DDBJ databases">
        <title>Intraspecies pangenome expansion in the marine bacterium Alteromonas.</title>
        <authorList>
            <person name="Lopez-Perez M."/>
            <person name="Rodriguez-Valera F."/>
        </authorList>
    </citation>
    <scope>NUCLEOTIDE SEQUENCE [LARGE SCALE GENOMIC DNA]</scope>
    <source>
        <strain evidence="7 9">LMG 21861</strain>
    </source>
</reference>
<dbReference type="NCBIfam" id="TIGR00885">
    <property type="entry name" value="fucP"/>
    <property type="match status" value="1"/>
</dbReference>
<protein>
    <submittedName>
        <fullName evidence="7">Fucose permease</fullName>
    </submittedName>
    <submittedName>
        <fullName evidence="8">L-fucose:H+ symporter permease</fullName>
    </submittedName>
</protein>
<dbReference type="RefSeq" id="WP_057789737.1">
    <property type="nucleotide sequence ID" value="NZ_CAXIBE010000004.1"/>
</dbReference>
<feature type="transmembrane region" description="Helical" evidence="6">
    <location>
        <begin position="335"/>
        <end position="358"/>
    </location>
</feature>
<comment type="subcellular location">
    <subcellularLocation>
        <location evidence="1">Cell inner membrane</location>
        <topology evidence="1">Multi-pass membrane protein</topology>
    </subcellularLocation>
</comment>
<accession>A0AAW7Z8L2</accession>
<dbReference type="AlphaFoldDB" id="A0AAW7Z8L2"/>
<evidence type="ECO:0000256" key="6">
    <source>
        <dbReference type="SAM" id="Phobius"/>
    </source>
</evidence>
<dbReference type="PANTHER" id="PTHR43702">
    <property type="entry name" value="L-FUCOSE-PROTON SYMPORTER"/>
    <property type="match status" value="1"/>
</dbReference>
<organism evidence="8 10">
    <name type="scientific">Alteromonas stellipolaris</name>
    <dbReference type="NCBI Taxonomy" id="233316"/>
    <lineage>
        <taxon>Bacteria</taxon>
        <taxon>Pseudomonadati</taxon>
        <taxon>Pseudomonadota</taxon>
        <taxon>Gammaproteobacteria</taxon>
        <taxon>Alteromonadales</taxon>
        <taxon>Alteromonadaceae</taxon>
        <taxon>Alteromonas/Salinimonas group</taxon>
        <taxon>Alteromonas</taxon>
    </lineage>
</organism>
<evidence type="ECO:0000256" key="4">
    <source>
        <dbReference type="ARBA" id="ARBA00022989"/>
    </source>
</evidence>
<feature type="transmembrane region" description="Helical" evidence="6">
    <location>
        <begin position="197"/>
        <end position="217"/>
    </location>
</feature>
<dbReference type="InterPro" id="IPR050375">
    <property type="entry name" value="MFS_TsgA-like"/>
</dbReference>
<keyword evidence="5 6" id="KW-0472">Membrane</keyword>
<keyword evidence="9" id="KW-1185">Reference proteome</keyword>
<dbReference type="Proteomes" id="UP001170717">
    <property type="component" value="Unassembled WGS sequence"/>
</dbReference>
<feature type="transmembrane region" description="Helical" evidence="6">
    <location>
        <begin position="143"/>
        <end position="166"/>
    </location>
</feature>
<feature type="transmembrane region" description="Helical" evidence="6">
    <location>
        <begin position="370"/>
        <end position="391"/>
    </location>
</feature>
<evidence type="ECO:0000313" key="8">
    <source>
        <dbReference type="EMBL" id="MDO6578882.1"/>
    </source>
</evidence>
<evidence type="ECO:0000313" key="7">
    <source>
        <dbReference type="EMBL" id="AMJ75506.1"/>
    </source>
</evidence>
<evidence type="ECO:0000313" key="9">
    <source>
        <dbReference type="Proteomes" id="UP000056750"/>
    </source>
</evidence>
<keyword evidence="3 6" id="KW-0812">Transmembrane</keyword>
<dbReference type="InterPro" id="IPR036259">
    <property type="entry name" value="MFS_trans_sf"/>
</dbReference>
<dbReference type="EMBL" id="JAUOQI010000013">
    <property type="protein sequence ID" value="MDO6578882.1"/>
    <property type="molecule type" value="Genomic_DNA"/>
</dbReference>
<proteinExistence type="predicted"/>
<dbReference type="Proteomes" id="UP000056750">
    <property type="component" value="Chromosome"/>
</dbReference>
<gene>
    <name evidence="8" type="primary">fucP</name>
    <name evidence="7" type="ORF">AVL57_16985</name>
    <name evidence="8" type="ORF">Q4527_15860</name>
</gene>
<keyword evidence="4 6" id="KW-1133">Transmembrane helix</keyword>
<evidence type="ECO:0000256" key="2">
    <source>
        <dbReference type="ARBA" id="ARBA00022475"/>
    </source>
</evidence>
<dbReference type="InterPro" id="IPR005275">
    <property type="entry name" value="Lfuc_symporter_FucP"/>
</dbReference>
<dbReference type="EMBL" id="CP013926">
    <property type="protein sequence ID" value="AMJ75506.1"/>
    <property type="molecule type" value="Genomic_DNA"/>
</dbReference>
<dbReference type="GO" id="GO:0015535">
    <property type="term" value="F:fucose:proton symporter activity"/>
    <property type="evidence" value="ECO:0007669"/>
    <property type="project" value="InterPro"/>
</dbReference>
<evidence type="ECO:0000256" key="1">
    <source>
        <dbReference type="ARBA" id="ARBA00004429"/>
    </source>
</evidence>
<evidence type="ECO:0000256" key="3">
    <source>
        <dbReference type="ARBA" id="ARBA00022692"/>
    </source>
</evidence>
<evidence type="ECO:0000313" key="10">
    <source>
        <dbReference type="Proteomes" id="UP001170717"/>
    </source>
</evidence>
<dbReference type="CDD" id="cd17394">
    <property type="entry name" value="MFS_FucP_like"/>
    <property type="match status" value="1"/>
</dbReference>
<feature type="transmembrane region" description="Helical" evidence="6">
    <location>
        <begin position="12"/>
        <end position="32"/>
    </location>
</feature>
<feature type="transmembrane region" description="Helical" evidence="6">
    <location>
        <begin position="80"/>
        <end position="97"/>
    </location>
</feature>
<keyword evidence="2" id="KW-1003">Cell membrane</keyword>
<dbReference type="SUPFAM" id="SSF103473">
    <property type="entry name" value="MFS general substrate transporter"/>
    <property type="match status" value="1"/>
</dbReference>
<feature type="transmembrane region" description="Helical" evidence="6">
    <location>
        <begin position="287"/>
        <end position="304"/>
    </location>
</feature>
<feature type="transmembrane region" description="Helical" evidence="6">
    <location>
        <begin position="311"/>
        <end position="329"/>
    </location>
</feature>
<sequence length="443" mass="47681">MQTKTPIVSRDMLLPFILLTVCFAAWGVAANMTDPLVKVFSKIFTMSSLQSALVQFAYYGAYFCLAIPAAFINKRYSYKTGVLVGLGCAAAGAFLFYPASQTMTYGFFLMALFVMAGGLSILETSANPYVMAMGNEQSATRRLNLAQAFNPVGTNFGVFLAATLILPNLNQASAEERSAMSMTELKSVIGAELDAVMIPYVAMACVLLVVWVAVALIKTPVDEATESKADDIDIAASLKRLVANKHYRFGVMAQFFNVGAQTCVWTFTIQYVMKAIGGNEVQGGDVLQYSMIVFLISRFVMTWVMQYLYPARLLMVMSLVAVGLCIVMTQSPNIVGVVALISISACLSLMFPTIYGIALEGLGKDTKLGAAGLVMAILGGAIMPLFQAAIIDSAGIVVSYIVPAICFIFVACYGLFDIKAVKSPQKVSIDDLKTNNLKTSMAK</sequence>